<proteinExistence type="predicted"/>
<comment type="caution">
    <text evidence="2">The sequence shown here is derived from an EMBL/GenBank/DDBJ whole genome shotgun (WGS) entry which is preliminary data.</text>
</comment>
<reference evidence="2 3" key="1">
    <citation type="journal article" date="2013" name="Mar. Genomics">
        <title>Expression of sulfatases in Rhodopirellula baltica and the diversity of sulfatases in the genus Rhodopirellula.</title>
        <authorList>
            <person name="Wegner C.E."/>
            <person name="Richter-Heitmann T."/>
            <person name="Klindworth A."/>
            <person name="Klockow C."/>
            <person name="Richter M."/>
            <person name="Achstetter T."/>
            <person name="Glockner F.O."/>
            <person name="Harder J."/>
        </authorList>
    </citation>
    <scope>NUCLEOTIDE SEQUENCE [LARGE SCALE GENOMIC DNA]</scope>
    <source>
        <strain evidence="2 3">SWK14</strain>
    </source>
</reference>
<dbReference type="InterPro" id="IPR000523">
    <property type="entry name" value="Mg_chelatse_chII-like_cat_dom"/>
</dbReference>
<evidence type="ECO:0000313" key="3">
    <source>
        <dbReference type="Proteomes" id="UP000010959"/>
    </source>
</evidence>
<feature type="non-terminal residue" evidence="2">
    <location>
        <position position="45"/>
    </location>
</feature>
<evidence type="ECO:0000259" key="1">
    <source>
        <dbReference type="Pfam" id="PF01078"/>
    </source>
</evidence>
<dbReference type="Pfam" id="PF01078">
    <property type="entry name" value="Mg_chelatase"/>
    <property type="match status" value="1"/>
</dbReference>
<organism evidence="2 3">
    <name type="scientific">Rhodopirellula baltica SWK14</name>
    <dbReference type="NCBI Taxonomy" id="993516"/>
    <lineage>
        <taxon>Bacteria</taxon>
        <taxon>Pseudomonadati</taxon>
        <taxon>Planctomycetota</taxon>
        <taxon>Planctomycetia</taxon>
        <taxon>Pirellulales</taxon>
        <taxon>Pirellulaceae</taxon>
        <taxon>Rhodopirellula</taxon>
    </lineage>
</organism>
<dbReference type="Proteomes" id="UP000010959">
    <property type="component" value="Unassembled WGS sequence"/>
</dbReference>
<feature type="domain" description="Magnesium chelatase ChlI-like catalytic" evidence="1">
    <location>
        <begin position="5"/>
        <end position="42"/>
    </location>
</feature>
<gene>
    <name evidence="2" type="ORF">RBSWK_03190</name>
</gene>
<accession>L7CII5</accession>
<dbReference type="AlphaFoldDB" id="L7CII5"/>
<name>L7CII5_RHOBT</name>
<dbReference type="EMBL" id="AMWG01000086">
    <property type="protein sequence ID" value="ELP32881.1"/>
    <property type="molecule type" value="Genomic_DNA"/>
</dbReference>
<protein>
    <submittedName>
        <fullName evidence="2">Protein containing Magnesium chelatase, ChlI subunit domain protein</fullName>
    </submittedName>
</protein>
<dbReference type="GO" id="GO:0005524">
    <property type="term" value="F:ATP binding"/>
    <property type="evidence" value="ECO:0007669"/>
    <property type="project" value="InterPro"/>
</dbReference>
<sequence>MYTLSGKTMLAKRMPTILPPLVPAESIETTRIYSAVGQLPAKQPL</sequence>
<evidence type="ECO:0000313" key="2">
    <source>
        <dbReference type="EMBL" id="ELP32881.1"/>
    </source>
</evidence>